<dbReference type="InterPro" id="IPR031730">
    <property type="entry name" value="Carbam_trans_C"/>
</dbReference>
<comment type="caution">
    <text evidence="4">The sequence shown here is derived from an EMBL/GenBank/DDBJ whole genome shotgun (WGS) entry which is preliminary data.</text>
</comment>
<dbReference type="SUPFAM" id="SSF53067">
    <property type="entry name" value="Actin-like ATPase domain"/>
    <property type="match status" value="1"/>
</dbReference>
<dbReference type="Gene3D" id="3.30.420.40">
    <property type="match status" value="2"/>
</dbReference>
<name>A0ABV7D552_9PROT</name>
<dbReference type="PANTHER" id="PTHR34847:SF1">
    <property type="entry name" value="NODULATION PROTEIN U"/>
    <property type="match status" value="1"/>
</dbReference>
<dbReference type="InterPro" id="IPR003696">
    <property type="entry name" value="Carbtransf_dom"/>
</dbReference>
<dbReference type="Gene3D" id="3.90.870.20">
    <property type="entry name" value="Carbamoyltransferase, C-terminal domain"/>
    <property type="match status" value="1"/>
</dbReference>
<organism evidence="4 5">
    <name type="scientific">Kordiimonas pumila</name>
    <dbReference type="NCBI Taxonomy" id="2161677"/>
    <lineage>
        <taxon>Bacteria</taxon>
        <taxon>Pseudomonadati</taxon>
        <taxon>Pseudomonadota</taxon>
        <taxon>Alphaproteobacteria</taxon>
        <taxon>Kordiimonadales</taxon>
        <taxon>Kordiimonadaceae</taxon>
        <taxon>Kordiimonas</taxon>
    </lineage>
</organism>
<dbReference type="InterPro" id="IPR051338">
    <property type="entry name" value="NodU/CmcH_Carbamoyltrnsfr"/>
</dbReference>
<dbReference type="InterPro" id="IPR038152">
    <property type="entry name" value="Carbam_trans_C_sf"/>
</dbReference>
<evidence type="ECO:0000313" key="4">
    <source>
        <dbReference type="EMBL" id="MFC3052313.1"/>
    </source>
</evidence>
<evidence type="ECO:0000259" key="3">
    <source>
        <dbReference type="Pfam" id="PF16861"/>
    </source>
</evidence>
<feature type="domain" description="Carbamoyltransferase" evidence="2">
    <location>
        <begin position="4"/>
        <end position="356"/>
    </location>
</feature>
<evidence type="ECO:0000256" key="1">
    <source>
        <dbReference type="ARBA" id="ARBA00006129"/>
    </source>
</evidence>
<feature type="domain" description="Carbamoyltransferase C-terminal" evidence="3">
    <location>
        <begin position="411"/>
        <end position="577"/>
    </location>
</feature>
<protein>
    <submittedName>
        <fullName evidence="4">Carbamoyltransferase</fullName>
    </submittedName>
</protein>
<dbReference type="EMBL" id="JBHRSL010000010">
    <property type="protein sequence ID" value="MFC3052313.1"/>
    <property type="molecule type" value="Genomic_DNA"/>
</dbReference>
<sequence length="587" mass="65748">MSAILGLNAFHPDSSACLVIDGKLHGAVAEERLGARNKHTMAFPENAIRWLLQDAGIKLADITHIALAHASGANIKSKVAYALSNPKVGVEAAARFLNRQKETAITLKSLPYICDEDPAKMKYKIYNVEHHLAHIASAYYLSGFDGSAGFSYDGSGDFASAMAARCEGPEIKILDRVRVPDSLGHFYSAMCQLIGFDLFGEEYKVMGLAPYGEDTFAEEMHKIVSIENLDWFRLDRSYFTIHRALSEAQLGDDGQMKLGRLFSEKVVRLLGDQRDRQLEISQREKNIAKSTQVHFERAASNCLKTLEKHVPLKNLSMAGGCALNGVMNARMYRDFDIDKMYLQCAASDDGTAIGAAYACWHMGLGRAERFHMKHGFWGPEYSQARISKAAEASGYQVYECQNDDEAISISADYIAKGAVLGWYQGRSEWGPRALGNRSILANPAIKGMKDTINKKIKKRESFRPFAPSVLREEVGRFFEQDIESPFMMHVVKFKPEWRELFPAVTHVDGTGRLQSVDEENNPKYYKLIRALKDRTGYGIVLNTSFNENEPVVDTPEQAIACFDRTDMDVLVLGTSILWKPTYTREIR</sequence>
<dbReference type="RefSeq" id="WP_194214018.1">
    <property type="nucleotide sequence ID" value="NZ_CP061205.1"/>
</dbReference>
<dbReference type="CDD" id="cd24098">
    <property type="entry name" value="ASKHA_NBD_TobZ_N"/>
    <property type="match status" value="1"/>
</dbReference>
<proteinExistence type="inferred from homology"/>
<accession>A0ABV7D552</accession>
<evidence type="ECO:0000259" key="2">
    <source>
        <dbReference type="Pfam" id="PF02543"/>
    </source>
</evidence>
<comment type="similarity">
    <text evidence="1">Belongs to the NodU/CmcH family.</text>
</comment>
<dbReference type="Proteomes" id="UP001595444">
    <property type="component" value="Unassembled WGS sequence"/>
</dbReference>
<gene>
    <name evidence="4" type="ORF">ACFOKA_10395</name>
</gene>
<dbReference type="Pfam" id="PF16861">
    <property type="entry name" value="Carbam_trans_C"/>
    <property type="match status" value="1"/>
</dbReference>
<keyword evidence="5" id="KW-1185">Reference proteome</keyword>
<evidence type="ECO:0000313" key="5">
    <source>
        <dbReference type="Proteomes" id="UP001595444"/>
    </source>
</evidence>
<dbReference type="Pfam" id="PF02543">
    <property type="entry name" value="Carbam_trans_N"/>
    <property type="match status" value="1"/>
</dbReference>
<reference evidence="5" key="1">
    <citation type="journal article" date="2019" name="Int. J. Syst. Evol. Microbiol.">
        <title>The Global Catalogue of Microorganisms (GCM) 10K type strain sequencing project: providing services to taxonomists for standard genome sequencing and annotation.</title>
        <authorList>
            <consortium name="The Broad Institute Genomics Platform"/>
            <consortium name="The Broad Institute Genome Sequencing Center for Infectious Disease"/>
            <person name="Wu L."/>
            <person name="Ma J."/>
        </authorList>
    </citation>
    <scope>NUCLEOTIDE SEQUENCE [LARGE SCALE GENOMIC DNA]</scope>
    <source>
        <strain evidence="5">KCTC 62164</strain>
    </source>
</reference>
<dbReference type="PANTHER" id="PTHR34847">
    <property type="entry name" value="NODULATION PROTEIN U"/>
    <property type="match status" value="1"/>
</dbReference>
<dbReference type="InterPro" id="IPR043129">
    <property type="entry name" value="ATPase_NBD"/>
</dbReference>